<dbReference type="Pfam" id="PF01527">
    <property type="entry name" value="HTH_Tnp_1"/>
    <property type="match status" value="1"/>
</dbReference>
<dbReference type="Proteomes" id="UP001204746">
    <property type="component" value="Unassembled WGS sequence"/>
</dbReference>
<dbReference type="SUPFAM" id="SSF53098">
    <property type="entry name" value="Ribonuclease H-like"/>
    <property type="match status" value="1"/>
</dbReference>
<keyword evidence="7" id="KW-1185">Reference proteome</keyword>
<dbReference type="InterPro" id="IPR048020">
    <property type="entry name" value="Transpos_IS3"/>
</dbReference>
<evidence type="ECO:0000259" key="4">
    <source>
        <dbReference type="Pfam" id="PF00665"/>
    </source>
</evidence>
<feature type="compositionally biased region" description="Low complexity" evidence="3">
    <location>
        <begin position="320"/>
        <end position="331"/>
    </location>
</feature>
<dbReference type="EMBL" id="JANIAA010000040">
    <property type="protein sequence ID" value="MCQ8193911.1"/>
    <property type="molecule type" value="Genomic_DNA"/>
</dbReference>
<evidence type="ECO:0000259" key="5">
    <source>
        <dbReference type="Pfam" id="PF13276"/>
    </source>
</evidence>
<evidence type="ECO:0000313" key="7">
    <source>
        <dbReference type="Proteomes" id="UP001204746"/>
    </source>
</evidence>
<proteinExistence type="predicted"/>
<feature type="domain" description="HTH-like" evidence="5">
    <location>
        <begin position="147"/>
        <end position="203"/>
    </location>
</feature>
<feature type="domain" description="Integrase catalytic" evidence="4">
    <location>
        <begin position="227"/>
        <end position="282"/>
    </location>
</feature>
<dbReference type="NCBIfam" id="NF033516">
    <property type="entry name" value="transpos_IS3"/>
    <property type="match status" value="1"/>
</dbReference>
<keyword evidence="2" id="KW-0175">Coiled coil</keyword>
<feature type="region of interest" description="Disordered" evidence="3">
    <location>
        <begin position="320"/>
        <end position="342"/>
    </location>
</feature>
<dbReference type="InterPro" id="IPR009057">
    <property type="entry name" value="Homeodomain-like_sf"/>
</dbReference>
<sequence>MGSQYSKRYSEEFRRDAIALARSSDKTITEVARDLGVSPESLRGWVKRDRIDRGEGGPGELTSAEREELKRLRRQNAEQQKTIEILKKSGGLLRQGQRPVSEVYRFIAAEKAAYPVALLCRVLGVVRSSFYAWLEAEEVRQARTRADDALAHEITVIHLASKGAYGVPRVHAELRRLGRTINRKRVERVMRERGIAGVTRRRRRSLARPAKQARPAPDLLGRDFTAARPGTRLVGDITYLPTQEGWLYLACWLDLATREVVGYAMADHHRAGAVSSCPDQRFRRSEAVSSGGGGGLCRVWAGSDGEPSCSQLADVSTVSGSSVTRSGRSAAPYEELVRRRQS</sequence>
<dbReference type="InterPro" id="IPR002514">
    <property type="entry name" value="Transposase_8"/>
</dbReference>
<name>A0ABT1V9E6_9ACTN</name>
<feature type="coiled-coil region" evidence="2">
    <location>
        <begin position="62"/>
        <end position="89"/>
    </location>
</feature>
<evidence type="ECO:0000256" key="3">
    <source>
        <dbReference type="SAM" id="MobiDB-lite"/>
    </source>
</evidence>
<evidence type="ECO:0000256" key="1">
    <source>
        <dbReference type="ARBA" id="ARBA00002286"/>
    </source>
</evidence>
<dbReference type="Pfam" id="PF13276">
    <property type="entry name" value="HTH_21"/>
    <property type="match status" value="1"/>
</dbReference>
<dbReference type="PANTHER" id="PTHR46889:SF4">
    <property type="entry name" value="TRANSPOSASE INSO FOR INSERTION SEQUENCE ELEMENT IS911B-RELATED"/>
    <property type="match status" value="1"/>
</dbReference>
<evidence type="ECO:0000313" key="6">
    <source>
        <dbReference type="EMBL" id="MCQ8193911.1"/>
    </source>
</evidence>
<organism evidence="6 7">
    <name type="scientific">Streptomyces rugosispiralis</name>
    <dbReference type="NCBI Taxonomy" id="2967341"/>
    <lineage>
        <taxon>Bacteria</taxon>
        <taxon>Bacillati</taxon>
        <taxon>Actinomycetota</taxon>
        <taxon>Actinomycetes</taxon>
        <taxon>Kitasatosporales</taxon>
        <taxon>Streptomycetaceae</taxon>
        <taxon>Streptomyces</taxon>
    </lineage>
</organism>
<protein>
    <submittedName>
        <fullName evidence="6">IS3 family transposase</fullName>
    </submittedName>
</protein>
<dbReference type="InterPro" id="IPR012337">
    <property type="entry name" value="RNaseH-like_sf"/>
</dbReference>
<dbReference type="RefSeq" id="WP_256654712.1">
    <property type="nucleotide sequence ID" value="NZ_JANIAA010000040.1"/>
</dbReference>
<dbReference type="InterPro" id="IPR050900">
    <property type="entry name" value="Transposase_IS3/IS150/IS904"/>
</dbReference>
<evidence type="ECO:0000256" key="2">
    <source>
        <dbReference type="SAM" id="Coils"/>
    </source>
</evidence>
<dbReference type="Pfam" id="PF00665">
    <property type="entry name" value="rve"/>
    <property type="match status" value="1"/>
</dbReference>
<comment type="function">
    <text evidence="1">Involved in the transposition of the insertion sequence.</text>
</comment>
<accession>A0ABT1V9E6</accession>
<reference evidence="6 7" key="1">
    <citation type="submission" date="2022-07" db="EMBL/GenBank/DDBJ databases">
        <authorList>
            <person name="Phongsopitanun W."/>
            <person name="Tanasupawat S."/>
        </authorList>
    </citation>
    <scope>NUCLEOTIDE SEQUENCE [LARGE SCALE GENOMIC DNA]</scope>
    <source>
        <strain evidence="6 7">RCU-064</strain>
    </source>
</reference>
<comment type="caution">
    <text evidence="6">The sequence shown here is derived from an EMBL/GenBank/DDBJ whole genome shotgun (WGS) entry which is preliminary data.</text>
</comment>
<dbReference type="InterPro" id="IPR025948">
    <property type="entry name" value="HTH-like_dom"/>
</dbReference>
<gene>
    <name evidence="6" type="ORF">NP777_37830</name>
</gene>
<dbReference type="SUPFAM" id="SSF46689">
    <property type="entry name" value="Homeodomain-like"/>
    <property type="match status" value="1"/>
</dbReference>
<dbReference type="Gene3D" id="1.10.10.60">
    <property type="entry name" value="Homeodomain-like"/>
    <property type="match status" value="1"/>
</dbReference>
<dbReference type="PANTHER" id="PTHR46889">
    <property type="entry name" value="TRANSPOSASE INSF FOR INSERTION SEQUENCE IS3B-RELATED"/>
    <property type="match status" value="1"/>
</dbReference>
<dbReference type="InterPro" id="IPR001584">
    <property type="entry name" value="Integrase_cat-core"/>
</dbReference>